<sequence>MTLLKGDDYFAAPELTVTVERRLPQEAFPEHYHDFHEIMLVESGSGVHIFNDIPYILTAGTACFVRANDHHLFENVDNLRLTNVLFRSPKAFRFIQDIDNFLPQDHHYPTQIHWQLSPPVLQQVLQCVTQLAALPDNVDMGAIAIRESLFLQLLILFYQQRFQPQLRDTSENRVNQLLQWLQSHYSEEVNWTESAERFSLALRTLHRQIKHYTGMTPQRYLNRLRLLEARRRLYQSDQSITDIAYACGFSDSNHFSTQFRREFSVSPKLMRDQVG</sequence>
<evidence type="ECO:0000259" key="9">
    <source>
        <dbReference type="PROSITE" id="PS01124"/>
    </source>
</evidence>
<evidence type="ECO:0000256" key="5">
    <source>
        <dbReference type="ARBA" id="ARBA00023159"/>
    </source>
</evidence>
<comment type="caution">
    <text evidence="10">The sequence shown here is derived from an EMBL/GenBank/DDBJ whole genome shotgun (WGS) entry which is preliminary data.</text>
</comment>
<protein>
    <recommendedName>
        <fullName evidence="8">Arabinose operon regulatory protein</fullName>
    </recommendedName>
</protein>
<evidence type="ECO:0000256" key="2">
    <source>
        <dbReference type="ARBA" id="ARBA00022737"/>
    </source>
</evidence>
<dbReference type="CDD" id="cd06977">
    <property type="entry name" value="cupin_RhaR_RhaS-like_N"/>
    <property type="match status" value="1"/>
</dbReference>
<dbReference type="SUPFAM" id="SSF46689">
    <property type="entry name" value="Homeodomain-like"/>
    <property type="match status" value="2"/>
</dbReference>
<dbReference type="GO" id="GO:0003700">
    <property type="term" value="F:DNA-binding transcription factor activity"/>
    <property type="evidence" value="ECO:0007669"/>
    <property type="project" value="InterPro"/>
</dbReference>
<keyword evidence="6" id="KW-0804">Transcription</keyword>
<dbReference type="Pfam" id="PF12833">
    <property type="entry name" value="HTH_18"/>
    <property type="match status" value="1"/>
</dbReference>
<dbReference type="InterPro" id="IPR014710">
    <property type="entry name" value="RmlC-like_jellyroll"/>
</dbReference>
<feature type="domain" description="HTH araC/xylS-type" evidence="9">
    <location>
        <begin position="175"/>
        <end position="273"/>
    </location>
</feature>
<dbReference type="InterPro" id="IPR047220">
    <property type="entry name" value="RhaR_RhaS-like_N"/>
</dbReference>
<dbReference type="InterPro" id="IPR011051">
    <property type="entry name" value="RmlC_Cupin_sf"/>
</dbReference>
<dbReference type="AlphaFoldDB" id="A0A848MR58"/>
<dbReference type="InterPro" id="IPR018062">
    <property type="entry name" value="HTH_AraC-typ_CS"/>
</dbReference>
<dbReference type="InterPro" id="IPR020449">
    <property type="entry name" value="Tscrpt_reg_AraC-type_HTH"/>
</dbReference>
<dbReference type="RefSeq" id="WP_169405294.1">
    <property type="nucleotide sequence ID" value="NZ_JAADJU010000015.1"/>
</dbReference>
<evidence type="ECO:0000313" key="11">
    <source>
        <dbReference type="Proteomes" id="UP000585363"/>
    </source>
</evidence>
<evidence type="ECO:0000256" key="4">
    <source>
        <dbReference type="ARBA" id="ARBA00023125"/>
    </source>
</evidence>
<evidence type="ECO:0000256" key="8">
    <source>
        <dbReference type="ARBA" id="ARBA00044978"/>
    </source>
</evidence>
<dbReference type="InterPro" id="IPR050204">
    <property type="entry name" value="AraC_XylS_family_regulators"/>
</dbReference>
<evidence type="ECO:0000256" key="6">
    <source>
        <dbReference type="ARBA" id="ARBA00023163"/>
    </source>
</evidence>
<dbReference type="PROSITE" id="PS00041">
    <property type="entry name" value="HTH_ARAC_FAMILY_1"/>
    <property type="match status" value="1"/>
</dbReference>
<dbReference type="InterPro" id="IPR003313">
    <property type="entry name" value="AraC-bd"/>
</dbReference>
<dbReference type="Gene3D" id="1.10.10.60">
    <property type="entry name" value="Homeodomain-like"/>
    <property type="match status" value="1"/>
</dbReference>
<dbReference type="InterPro" id="IPR018060">
    <property type="entry name" value="HTH_AraC"/>
</dbReference>
<evidence type="ECO:0000256" key="3">
    <source>
        <dbReference type="ARBA" id="ARBA00023015"/>
    </source>
</evidence>
<dbReference type="SMART" id="SM00342">
    <property type="entry name" value="HTH_ARAC"/>
    <property type="match status" value="1"/>
</dbReference>
<dbReference type="SUPFAM" id="SSF51182">
    <property type="entry name" value="RmlC-like cupins"/>
    <property type="match status" value="1"/>
</dbReference>
<keyword evidence="3" id="KW-0805">Transcription regulation</keyword>
<proteinExistence type="predicted"/>
<gene>
    <name evidence="10" type="primary">rhaS</name>
    <name evidence="10" type="ORF">GW590_22305</name>
</gene>
<dbReference type="NCBIfam" id="NF010028">
    <property type="entry name" value="PRK13503.1"/>
    <property type="match status" value="1"/>
</dbReference>
<organism evidence="10 11">
    <name type="scientific">Rouxiella aceris</name>
    <dbReference type="NCBI Taxonomy" id="2703884"/>
    <lineage>
        <taxon>Bacteria</taxon>
        <taxon>Pseudomonadati</taxon>
        <taxon>Pseudomonadota</taxon>
        <taxon>Gammaproteobacteria</taxon>
        <taxon>Enterobacterales</taxon>
        <taxon>Yersiniaceae</taxon>
        <taxon>Rouxiella</taxon>
    </lineage>
</organism>
<dbReference type="EMBL" id="JAADJU010000015">
    <property type="protein sequence ID" value="NMP29586.1"/>
    <property type="molecule type" value="Genomic_DNA"/>
</dbReference>
<dbReference type="PRINTS" id="PR00032">
    <property type="entry name" value="HTHARAC"/>
</dbReference>
<dbReference type="Proteomes" id="UP000585363">
    <property type="component" value="Unassembled WGS sequence"/>
</dbReference>
<dbReference type="InterPro" id="IPR009057">
    <property type="entry name" value="Homeodomain-like_sf"/>
</dbReference>
<keyword evidence="7" id="KW-0684">Rhamnose metabolism</keyword>
<reference evidence="10 11" key="2">
    <citation type="submission" date="2020-06" db="EMBL/GenBank/DDBJ databases">
        <title>Polyphasic characterization of a Rahnella strain isolated from tree sap.</title>
        <authorList>
            <person name="Kim I.S."/>
        </authorList>
    </citation>
    <scope>NUCLEOTIDE SEQUENCE [LARGE SCALE GENOMIC DNA]</scope>
    <source>
        <strain evidence="10 11">SAP-1</strain>
    </source>
</reference>
<evidence type="ECO:0000256" key="7">
    <source>
        <dbReference type="ARBA" id="ARBA00023308"/>
    </source>
</evidence>
<dbReference type="Pfam" id="PF02311">
    <property type="entry name" value="AraC_binding"/>
    <property type="match status" value="1"/>
</dbReference>
<accession>A0A848MR58</accession>
<dbReference type="PROSITE" id="PS01124">
    <property type="entry name" value="HTH_ARAC_FAMILY_2"/>
    <property type="match status" value="1"/>
</dbReference>
<dbReference type="PANTHER" id="PTHR46796:SF13">
    <property type="entry name" value="HTH-TYPE TRANSCRIPTIONAL ACTIVATOR RHAS"/>
    <property type="match status" value="1"/>
</dbReference>
<dbReference type="GO" id="GO:0043565">
    <property type="term" value="F:sequence-specific DNA binding"/>
    <property type="evidence" value="ECO:0007669"/>
    <property type="project" value="InterPro"/>
</dbReference>
<evidence type="ECO:0000313" key="10">
    <source>
        <dbReference type="EMBL" id="NMP29586.1"/>
    </source>
</evidence>
<dbReference type="Gene3D" id="2.60.120.10">
    <property type="entry name" value="Jelly Rolls"/>
    <property type="match status" value="1"/>
</dbReference>
<keyword evidence="5" id="KW-0010">Activator</keyword>
<keyword evidence="4" id="KW-0238">DNA-binding</keyword>
<name>A0A848MR58_9GAMM</name>
<dbReference type="PANTHER" id="PTHR46796">
    <property type="entry name" value="HTH-TYPE TRANSCRIPTIONAL ACTIVATOR RHAS-RELATED"/>
    <property type="match status" value="1"/>
</dbReference>
<keyword evidence="2" id="KW-0677">Repeat</keyword>
<keyword evidence="1" id="KW-0963">Cytoplasm</keyword>
<evidence type="ECO:0000256" key="1">
    <source>
        <dbReference type="ARBA" id="ARBA00022490"/>
    </source>
</evidence>
<reference evidence="10 11" key="1">
    <citation type="submission" date="2020-01" db="EMBL/GenBank/DDBJ databases">
        <authorList>
            <person name="Lee S.D."/>
        </authorList>
    </citation>
    <scope>NUCLEOTIDE SEQUENCE [LARGE SCALE GENOMIC DNA]</scope>
    <source>
        <strain evidence="10 11">SAP-1</strain>
    </source>
</reference>
<keyword evidence="11" id="KW-1185">Reference proteome</keyword>